<feature type="region of interest" description="Disordered" evidence="1">
    <location>
        <begin position="1"/>
        <end position="118"/>
    </location>
</feature>
<dbReference type="PANTHER" id="PTHR34117">
    <property type="entry name" value="STYLE CELL-CYCLE INHIBITOR 1"/>
    <property type="match status" value="1"/>
</dbReference>
<feature type="region of interest" description="Disordered" evidence="1">
    <location>
        <begin position="199"/>
        <end position="296"/>
    </location>
</feature>
<evidence type="ECO:0000313" key="3">
    <source>
        <dbReference type="Proteomes" id="UP000076874"/>
    </source>
</evidence>
<feature type="compositionally biased region" description="Basic residues" evidence="1">
    <location>
        <begin position="30"/>
        <end position="40"/>
    </location>
</feature>
<feature type="compositionally biased region" description="Basic and acidic residues" evidence="1">
    <location>
        <begin position="283"/>
        <end position="296"/>
    </location>
</feature>
<feature type="compositionally biased region" description="Basic and acidic residues" evidence="1">
    <location>
        <begin position="338"/>
        <end position="349"/>
    </location>
</feature>
<name>A0A168A568_9HYPO</name>
<dbReference type="InterPro" id="IPR044688">
    <property type="entry name" value="SCI-1-like"/>
</dbReference>
<proteinExistence type="predicted"/>
<feature type="compositionally biased region" description="Basic residues" evidence="1">
    <location>
        <begin position="76"/>
        <end position="106"/>
    </location>
</feature>
<dbReference type="Proteomes" id="UP000076874">
    <property type="component" value="Unassembled WGS sequence"/>
</dbReference>
<feature type="region of interest" description="Disordered" evidence="1">
    <location>
        <begin position="338"/>
        <end position="385"/>
    </location>
</feature>
<dbReference type="OrthoDB" id="2139939at2759"/>
<feature type="compositionally biased region" description="Basic and acidic residues" evidence="1">
    <location>
        <begin position="210"/>
        <end position="226"/>
    </location>
</feature>
<gene>
    <name evidence="2" type="ORF">SPI_00456</name>
</gene>
<feature type="compositionally biased region" description="Basic and acidic residues" evidence="1">
    <location>
        <begin position="1"/>
        <end position="10"/>
    </location>
</feature>
<protein>
    <submittedName>
        <fullName evidence="2">Uncharacterized protein</fullName>
    </submittedName>
</protein>
<evidence type="ECO:0000256" key="1">
    <source>
        <dbReference type="SAM" id="MobiDB-lite"/>
    </source>
</evidence>
<feature type="compositionally biased region" description="Acidic residues" evidence="1">
    <location>
        <begin position="233"/>
        <end position="243"/>
    </location>
</feature>
<accession>A0A168A568</accession>
<comment type="caution">
    <text evidence="2">The sequence shown here is derived from an EMBL/GenBank/DDBJ whole genome shotgun (WGS) entry which is preliminary data.</text>
</comment>
<sequence length="430" mass="49133">MGEPSGHDQASRWAGASRKQSRHDRPSATVHKRPRSRSRSRSPATSSRKHQRLQDEGHAVDSNAPVSERQRDAQRARHTSHSHHHHHHHHHHHPHPHRPHRSHRTRSPPDDDRPLPHGARRLTLHDFATFRPLLAHYLDEEKHVCLAGNDGLDDRDVRSRWKRFVDKWNHLDLADRWYEPQQFLRAVRAHAGTGAQVLEQAPEQAPEQVPEQKQRPEDAGEHDGRNESSGSDSDNDSDSDSDDFGPRLPPPPPPLEEASTKPVKATTTSERPHGPAIPSLGDLAERRALAEEDREAKRAALRLARKADRAAQRERLDELVPRAAAGTRERQLEKRQALNEKLRGFRDRSPGGGGLEVSDDVLMSGGGGGGEDDQRKTLAAQQRRRTQWEVYREEERRARDAELNERRRQYRAREDETMSVLKELARQRYG</sequence>
<dbReference type="AlphaFoldDB" id="A0A168A568"/>
<organism evidence="2 3">
    <name type="scientific">Niveomyces insectorum RCEF 264</name>
    <dbReference type="NCBI Taxonomy" id="1081102"/>
    <lineage>
        <taxon>Eukaryota</taxon>
        <taxon>Fungi</taxon>
        <taxon>Dikarya</taxon>
        <taxon>Ascomycota</taxon>
        <taxon>Pezizomycotina</taxon>
        <taxon>Sordariomycetes</taxon>
        <taxon>Hypocreomycetidae</taxon>
        <taxon>Hypocreales</taxon>
        <taxon>Cordycipitaceae</taxon>
        <taxon>Niveomyces</taxon>
    </lineage>
</organism>
<dbReference type="PANTHER" id="PTHR34117:SF1">
    <property type="entry name" value="STYLE CELL-CYCLE INHIBITOR 1"/>
    <property type="match status" value="1"/>
</dbReference>
<keyword evidence="3" id="KW-1185">Reference proteome</keyword>
<reference evidence="2 3" key="1">
    <citation type="journal article" date="2016" name="Genome Biol. Evol.">
        <title>Divergent and convergent evolution of fungal pathogenicity.</title>
        <authorList>
            <person name="Shang Y."/>
            <person name="Xiao G."/>
            <person name="Zheng P."/>
            <person name="Cen K."/>
            <person name="Zhan S."/>
            <person name="Wang C."/>
        </authorList>
    </citation>
    <scope>NUCLEOTIDE SEQUENCE [LARGE SCALE GENOMIC DNA]</scope>
    <source>
        <strain evidence="2 3">RCEF 264</strain>
    </source>
</reference>
<evidence type="ECO:0000313" key="2">
    <source>
        <dbReference type="EMBL" id="OAA68261.1"/>
    </source>
</evidence>
<dbReference type="EMBL" id="AZHD01000001">
    <property type="protein sequence ID" value="OAA68261.1"/>
    <property type="molecule type" value="Genomic_DNA"/>
</dbReference>